<keyword evidence="3" id="KW-0949">S-adenosyl-L-methionine</keyword>
<dbReference type="Gene3D" id="3.40.50.150">
    <property type="entry name" value="Vaccinia Virus protein VP39"/>
    <property type="match status" value="1"/>
</dbReference>
<dbReference type="PANTHER" id="PTHR43464">
    <property type="entry name" value="METHYLTRANSFERASE"/>
    <property type="match status" value="1"/>
</dbReference>
<proteinExistence type="predicted"/>
<dbReference type="Pfam" id="PF13649">
    <property type="entry name" value="Methyltransf_25"/>
    <property type="match status" value="1"/>
</dbReference>
<organism evidence="5 6">
    <name type="scientific">Labedaea rhizosphaerae</name>
    <dbReference type="NCBI Taxonomy" id="598644"/>
    <lineage>
        <taxon>Bacteria</taxon>
        <taxon>Bacillati</taxon>
        <taxon>Actinomycetota</taxon>
        <taxon>Actinomycetes</taxon>
        <taxon>Pseudonocardiales</taxon>
        <taxon>Pseudonocardiaceae</taxon>
        <taxon>Labedaea</taxon>
    </lineage>
</organism>
<accession>A0A4R6SLC6</accession>
<evidence type="ECO:0000256" key="2">
    <source>
        <dbReference type="ARBA" id="ARBA00022679"/>
    </source>
</evidence>
<evidence type="ECO:0000313" key="5">
    <source>
        <dbReference type="EMBL" id="TDQ04360.1"/>
    </source>
</evidence>
<dbReference type="Proteomes" id="UP000295444">
    <property type="component" value="Unassembled WGS sequence"/>
</dbReference>
<sequence>MLALVTSEEPEDTVPAFDLIGERYDESFVERDAQLAEGAWLIENVPAGGRVLDLGCGSGLPTAKQLLEAGLAVTGIDESAKMLELAARQAPGGDYVHGDIRELPETLGQFDAVAAFFALLMLRRRDIPPLLRRCRELLRGPKLLSIGMVVSDFDMFPISFLGVPTHVTAYPPADLRQLVEDAGFEVLDVREHEVQAEPGRVEPQVFLRARAR</sequence>
<protein>
    <submittedName>
        <fullName evidence="5">2-polyprenyl-3-methyl-5-hydroxy-6-metoxy-1, 4-benzoquinol methylase</fullName>
    </submittedName>
</protein>
<name>A0A4R6SLC6_LABRH</name>
<dbReference type="CDD" id="cd02440">
    <property type="entry name" value="AdoMet_MTases"/>
    <property type="match status" value="1"/>
</dbReference>
<comment type="caution">
    <text evidence="5">The sequence shown here is derived from an EMBL/GenBank/DDBJ whole genome shotgun (WGS) entry which is preliminary data.</text>
</comment>
<dbReference type="OrthoDB" id="9765084at2"/>
<feature type="domain" description="Methyltransferase" evidence="4">
    <location>
        <begin position="51"/>
        <end position="139"/>
    </location>
</feature>
<dbReference type="EMBL" id="SNXZ01000001">
    <property type="protein sequence ID" value="TDQ04360.1"/>
    <property type="molecule type" value="Genomic_DNA"/>
</dbReference>
<gene>
    <name evidence="5" type="ORF">EV186_101305</name>
</gene>
<dbReference type="InterPro" id="IPR029063">
    <property type="entry name" value="SAM-dependent_MTases_sf"/>
</dbReference>
<dbReference type="GO" id="GO:0008168">
    <property type="term" value="F:methyltransferase activity"/>
    <property type="evidence" value="ECO:0007669"/>
    <property type="project" value="UniProtKB-KW"/>
</dbReference>
<evidence type="ECO:0000313" key="6">
    <source>
        <dbReference type="Proteomes" id="UP000295444"/>
    </source>
</evidence>
<evidence type="ECO:0000259" key="4">
    <source>
        <dbReference type="Pfam" id="PF13649"/>
    </source>
</evidence>
<dbReference type="InterPro" id="IPR041698">
    <property type="entry name" value="Methyltransf_25"/>
</dbReference>
<keyword evidence="1 5" id="KW-0489">Methyltransferase</keyword>
<dbReference type="AlphaFoldDB" id="A0A4R6SLC6"/>
<evidence type="ECO:0000256" key="3">
    <source>
        <dbReference type="ARBA" id="ARBA00022691"/>
    </source>
</evidence>
<dbReference type="GO" id="GO:0032259">
    <property type="term" value="P:methylation"/>
    <property type="evidence" value="ECO:0007669"/>
    <property type="project" value="UniProtKB-KW"/>
</dbReference>
<dbReference type="PANTHER" id="PTHR43464:SF19">
    <property type="entry name" value="UBIQUINONE BIOSYNTHESIS O-METHYLTRANSFERASE, MITOCHONDRIAL"/>
    <property type="match status" value="1"/>
</dbReference>
<reference evidence="5 6" key="1">
    <citation type="submission" date="2019-03" db="EMBL/GenBank/DDBJ databases">
        <title>Genomic Encyclopedia of Type Strains, Phase IV (KMG-IV): sequencing the most valuable type-strain genomes for metagenomic binning, comparative biology and taxonomic classification.</title>
        <authorList>
            <person name="Goeker M."/>
        </authorList>
    </citation>
    <scope>NUCLEOTIDE SEQUENCE [LARGE SCALE GENOMIC DNA]</scope>
    <source>
        <strain evidence="5 6">DSM 45361</strain>
    </source>
</reference>
<dbReference type="SUPFAM" id="SSF53335">
    <property type="entry name" value="S-adenosyl-L-methionine-dependent methyltransferases"/>
    <property type="match status" value="1"/>
</dbReference>
<evidence type="ECO:0000256" key="1">
    <source>
        <dbReference type="ARBA" id="ARBA00022603"/>
    </source>
</evidence>
<keyword evidence="2" id="KW-0808">Transferase</keyword>
<keyword evidence="6" id="KW-1185">Reference proteome</keyword>